<dbReference type="Pfam" id="PF25967">
    <property type="entry name" value="RND-MFP_C"/>
    <property type="match status" value="1"/>
</dbReference>
<evidence type="ECO:0000256" key="2">
    <source>
        <dbReference type="SAM" id="Phobius"/>
    </source>
</evidence>
<dbReference type="Gene3D" id="1.10.287.470">
    <property type="entry name" value="Helix hairpin bin"/>
    <property type="match status" value="1"/>
</dbReference>
<dbReference type="GeneID" id="58046782"/>
<dbReference type="Proteomes" id="UP000424966">
    <property type="component" value="Chromosome"/>
</dbReference>
<dbReference type="Proteomes" id="UP000038750">
    <property type="component" value="Unassembled WGS sequence"/>
</dbReference>
<dbReference type="eggNOG" id="COG0845">
    <property type="taxonomic scope" value="Bacteria"/>
</dbReference>
<reference evidence="5 7" key="2">
    <citation type="submission" date="2019-11" db="EMBL/GenBank/DDBJ databases">
        <title>FDA dAtabase for Regulatory Grade micrObial Sequences (FDA-ARGOS): Supporting development and validation of Infectious Disease Dx tests.</title>
        <authorList>
            <person name="Patel R."/>
            <person name="Rucinski S."/>
            <person name="Tallon L."/>
            <person name="Sadzewicz L."/>
            <person name="Vavikolanu K."/>
            <person name="Mehta A."/>
            <person name="Aluvathingal J."/>
            <person name="Nadendla S."/>
            <person name="Nandy P."/>
            <person name="Geyer C."/>
            <person name="Yan Y."/>
            <person name="Sichtig H."/>
        </authorList>
    </citation>
    <scope>NUCLEOTIDE SEQUENCE [LARGE SCALE GENOMIC DNA]</scope>
    <source>
        <strain evidence="5 7">FDAARGOS_729</strain>
    </source>
</reference>
<evidence type="ECO:0000313" key="4">
    <source>
        <dbReference type="EMBL" id="CNF28909.1"/>
    </source>
</evidence>
<evidence type="ECO:0000259" key="3">
    <source>
        <dbReference type="Pfam" id="PF25967"/>
    </source>
</evidence>
<dbReference type="Gene3D" id="2.40.30.170">
    <property type="match status" value="1"/>
</dbReference>
<evidence type="ECO:0000256" key="1">
    <source>
        <dbReference type="SAM" id="Coils"/>
    </source>
</evidence>
<dbReference type="RefSeq" id="WP_005187565.1">
    <property type="nucleotide sequence ID" value="NZ_CBCSII010000007.1"/>
</dbReference>
<evidence type="ECO:0000313" key="6">
    <source>
        <dbReference type="Proteomes" id="UP000038750"/>
    </source>
</evidence>
<gene>
    <name evidence="4" type="ORF">ERS008530_00837</name>
    <name evidence="5" type="ORF">FOC37_10925</name>
</gene>
<dbReference type="PROSITE" id="PS51257">
    <property type="entry name" value="PROKAR_LIPOPROTEIN"/>
    <property type="match status" value="1"/>
</dbReference>
<dbReference type="PANTHER" id="PTHR30469">
    <property type="entry name" value="MULTIDRUG RESISTANCE PROTEIN MDTA"/>
    <property type="match status" value="1"/>
</dbReference>
<feature type="domain" description="Multidrug resistance protein MdtA-like C-terminal permuted SH3" evidence="3">
    <location>
        <begin position="349"/>
        <end position="405"/>
    </location>
</feature>
<feature type="transmembrane region" description="Helical" evidence="2">
    <location>
        <begin position="17"/>
        <end position="37"/>
    </location>
</feature>
<dbReference type="GO" id="GO:0015562">
    <property type="term" value="F:efflux transmembrane transporter activity"/>
    <property type="evidence" value="ECO:0007669"/>
    <property type="project" value="TreeGrafter"/>
</dbReference>
<dbReference type="EMBL" id="CP046294">
    <property type="protein sequence ID" value="QGR70832.1"/>
    <property type="molecule type" value="Genomic_DNA"/>
</dbReference>
<proteinExistence type="predicted"/>
<dbReference type="PANTHER" id="PTHR30469:SF33">
    <property type="entry name" value="SLR1207 PROTEIN"/>
    <property type="match status" value="1"/>
</dbReference>
<dbReference type="STRING" id="631.CH53_3260"/>
<sequence>MDIKIEKNAYTNLRIKLIIIGVSLILIACCFYIYSLFTSQNTLLVARENTIFITVKPEEFQDVLITRAITVPKESTIISSERGGKVIEIAKKAFEAVNKGDVIVRLSNYDFMLETTSRMADITEQINNLRNMKMQLEQDNRDTKLNLQEAQHQIEVVSKNLIRHQVLDTKSMIAKSELENQKDILKNWKTKREILLEHNNKNQKSLPKQLNNINDSILLLERMMGMIETGIDQLVITAPIDGSLSVLDIELGQQIKPGEKIAVVDNFNSYYFNVFLSEYYLDKIKPQTRVIAKINGQDIGLLIESVSTVIDNGKFKAKLTPTQLNKFPLKRGQSIEIEISLQDEKEKILLVPNESITSDKYGGNYLYIYQQKHDHAIKTKVEIKRRNAEKTEITAGLNSGQRIIIPSYSNSNEYNIIEFK</sequence>
<dbReference type="Gene3D" id="2.40.50.100">
    <property type="match status" value="1"/>
</dbReference>
<evidence type="ECO:0000313" key="5">
    <source>
        <dbReference type="EMBL" id="QGR70832.1"/>
    </source>
</evidence>
<keyword evidence="2" id="KW-0472">Membrane</keyword>
<accession>A0A0T9LVL3</accession>
<keyword evidence="7" id="KW-1185">Reference proteome</keyword>
<evidence type="ECO:0000313" key="7">
    <source>
        <dbReference type="Proteomes" id="UP000424966"/>
    </source>
</evidence>
<keyword evidence="2" id="KW-1133">Transmembrane helix</keyword>
<reference evidence="4 6" key="1">
    <citation type="submission" date="2015-03" db="EMBL/GenBank/DDBJ databases">
        <authorList>
            <person name="Murphy D."/>
        </authorList>
    </citation>
    <scope>NUCLEOTIDE SEQUENCE [LARGE SCALE GENOMIC DNA]</scope>
    <source>
        <strain evidence="4 6">BR165/97</strain>
    </source>
</reference>
<feature type="coiled-coil region" evidence="1">
    <location>
        <begin position="112"/>
        <end position="160"/>
    </location>
</feature>
<dbReference type="NCBIfam" id="NF038010">
    <property type="entry name" value="ABC_adapt_DarC"/>
    <property type="match status" value="1"/>
</dbReference>
<name>A0A0T9LVL3_YERIN</name>
<dbReference type="EMBL" id="CPZJ01000003">
    <property type="protein sequence ID" value="CNF28909.1"/>
    <property type="molecule type" value="Genomic_DNA"/>
</dbReference>
<keyword evidence="2" id="KW-0812">Transmembrane</keyword>
<dbReference type="GO" id="GO:1990281">
    <property type="term" value="C:efflux pump complex"/>
    <property type="evidence" value="ECO:0007669"/>
    <property type="project" value="TreeGrafter"/>
</dbReference>
<dbReference type="Gene3D" id="2.40.420.20">
    <property type="match status" value="1"/>
</dbReference>
<keyword evidence="1" id="KW-0175">Coiled coil</keyword>
<dbReference type="InterPro" id="IPR058627">
    <property type="entry name" value="MdtA-like_C"/>
</dbReference>
<organism evidence="4 6">
    <name type="scientific">Yersinia intermedia</name>
    <dbReference type="NCBI Taxonomy" id="631"/>
    <lineage>
        <taxon>Bacteria</taxon>
        <taxon>Pseudomonadati</taxon>
        <taxon>Pseudomonadota</taxon>
        <taxon>Gammaproteobacteria</taxon>
        <taxon>Enterobacterales</taxon>
        <taxon>Yersiniaceae</taxon>
        <taxon>Yersinia</taxon>
    </lineage>
</organism>
<dbReference type="OrthoDB" id="1957187at2"/>
<dbReference type="AlphaFoldDB" id="A0A0T9LVL3"/>
<protein>
    <submittedName>
        <fullName evidence="5">HlyD family efflux transporter periplasmic adaptor subunit</fullName>
    </submittedName>
    <submittedName>
        <fullName evidence="4">RND family efflux transporter MFP subunit</fullName>
    </submittedName>
</protein>